<evidence type="ECO:0008006" key="2">
    <source>
        <dbReference type="Google" id="ProtNLM"/>
    </source>
</evidence>
<dbReference type="GO" id="GO:0005829">
    <property type="term" value="C:cytosol"/>
    <property type="evidence" value="ECO:0007669"/>
    <property type="project" value="TreeGrafter"/>
</dbReference>
<dbReference type="SUPFAM" id="SSF52096">
    <property type="entry name" value="ClpP/crotonase"/>
    <property type="match status" value="1"/>
</dbReference>
<dbReference type="InterPro" id="IPR029045">
    <property type="entry name" value="ClpP/crotonase-like_dom_sf"/>
</dbReference>
<protein>
    <recommendedName>
        <fullName evidence="2">1,4-dihydroxy-6-naphthoate synthase</fullName>
    </recommendedName>
</protein>
<dbReference type="PANTHER" id="PTHR43113:SF1">
    <property type="entry name" value="1,4-DIHYDROXY-2-NAPHTHOYL-COA SYNTHASE, PEROXISOMAL"/>
    <property type="match status" value="1"/>
</dbReference>
<evidence type="ECO:0000313" key="1">
    <source>
        <dbReference type="EMBL" id="SVB48280.1"/>
    </source>
</evidence>
<dbReference type="CDD" id="cd06558">
    <property type="entry name" value="crotonase-like"/>
    <property type="match status" value="1"/>
</dbReference>
<accession>A0A382ECA4</accession>
<dbReference type="Pfam" id="PF00378">
    <property type="entry name" value="ECH_1"/>
    <property type="match status" value="1"/>
</dbReference>
<gene>
    <name evidence="1" type="ORF">METZ01_LOCUS201134</name>
</gene>
<dbReference type="InterPro" id="IPR001753">
    <property type="entry name" value="Enoyl-CoA_hydra/iso"/>
</dbReference>
<name>A0A382ECA4_9ZZZZ</name>
<sequence>MSNDYKDILFAIKDYVCTITINRPKSLNAFTGDTIAELEDAVLRTYDDNSIGVVVLTGAGDRAFSAGGDVKWEADGGLDAIEWHLGRYVVDCPKPVIARVPGYAIGGGNHLAYVCDFTIAAEHARFGQTGPRVGSPASGYPVSHSANIIGHKRAREMWMLTRQYNAQQMLDWGLINAVVPMQELDAEVDRWCQELLALSPSCLKVLKASFRIHMEPIMGDRMADIVDRIAPNYHQRGEQQEGAAAFLEKRLPDFSPWR</sequence>
<dbReference type="EMBL" id="UINC01043776">
    <property type="protein sequence ID" value="SVB48280.1"/>
    <property type="molecule type" value="Genomic_DNA"/>
</dbReference>
<dbReference type="AlphaFoldDB" id="A0A382ECA4"/>
<reference evidence="1" key="1">
    <citation type="submission" date="2018-05" db="EMBL/GenBank/DDBJ databases">
        <authorList>
            <person name="Lanie J.A."/>
            <person name="Ng W.-L."/>
            <person name="Kazmierczak K.M."/>
            <person name="Andrzejewski T.M."/>
            <person name="Davidsen T.M."/>
            <person name="Wayne K.J."/>
            <person name="Tettelin H."/>
            <person name="Glass J.I."/>
            <person name="Rusch D."/>
            <person name="Podicherti R."/>
            <person name="Tsui H.-C.T."/>
            <person name="Winkler M.E."/>
        </authorList>
    </citation>
    <scope>NUCLEOTIDE SEQUENCE</scope>
</reference>
<proteinExistence type="predicted"/>
<dbReference type="PANTHER" id="PTHR43113">
    <property type="entry name" value="NUCLEOSIDE-DIPHOSPHATE-SUGAR EPIMERASE"/>
    <property type="match status" value="1"/>
</dbReference>
<dbReference type="GO" id="GO:0009234">
    <property type="term" value="P:menaquinone biosynthetic process"/>
    <property type="evidence" value="ECO:0007669"/>
    <property type="project" value="TreeGrafter"/>
</dbReference>
<dbReference type="Gene3D" id="3.90.226.10">
    <property type="entry name" value="2-enoyl-CoA Hydratase, Chain A, domain 1"/>
    <property type="match status" value="1"/>
</dbReference>
<organism evidence="1">
    <name type="scientific">marine metagenome</name>
    <dbReference type="NCBI Taxonomy" id="408172"/>
    <lineage>
        <taxon>unclassified sequences</taxon>
        <taxon>metagenomes</taxon>
        <taxon>ecological metagenomes</taxon>
    </lineage>
</organism>
<dbReference type="GO" id="GO:0008935">
    <property type="term" value="F:1,4-dihydroxy-2-naphthoyl-CoA synthase activity"/>
    <property type="evidence" value="ECO:0007669"/>
    <property type="project" value="TreeGrafter"/>
</dbReference>